<evidence type="ECO:0000256" key="1">
    <source>
        <dbReference type="ARBA" id="ARBA00004496"/>
    </source>
</evidence>
<dbReference type="PANTHER" id="PTHR13370">
    <property type="entry name" value="RNA METHYLASE-RELATED"/>
    <property type="match status" value="1"/>
</dbReference>
<evidence type="ECO:0000256" key="8">
    <source>
        <dbReference type="ARBA" id="ARBA00022884"/>
    </source>
</evidence>
<dbReference type="PIRSF" id="PIRSF017259">
    <property type="entry name" value="tRNA_mtfrase_TRM11"/>
    <property type="match status" value="1"/>
</dbReference>
<feature type="non-terminal residue" evidence="19">
    <location>
        <position position="1"/>
    </location>
</feature>
<protein>
    <recommendedName>
        <fullName evidence="13">tRNA (guanine(10)-N(2))-methyltransferase TRMT11</fullName>
        <ecNumber evidence="12">2.1.1.214</ecNumber>
    </recommendedName>
    <alternativeName>
        <fullName evidence="14">tRNA methyltransferase 11 homolog</fullName>
    </alternativeName>
</protein>
<feature type="non-terminal residue" evidence="19">
    <location>
        <position position="481"/>
    </location>
</feature>
<dbReference type="Proteomes" id="UP000669903">
    <property type="component" value="Unassembled WGS sequence"/>
</dbReference>
<comment type="catalytic activity">
    <reaction evidence="9">
        <text>guanosine(10) in tRNA + S-adenosyl-L-methionine = N(2)-methylguanosine(10) in tRNA + S-adenosyl-L-homocysteine + H(+)</text>
        <dbReference type="Rhea" id="RHEA:43128"/>
        <dbReference type="Rhea" id="RHEA-COMP:10355"/>
        <dbReference type="Rhea" id="RHEA-COMP:10357"/>
        <dbReference type="ChEBI" id="CHEBI:15378"/>
        <dbReference type="ChEBI" id="CHEBI:57856"/>
        <dbReference type="ChEBI" id="CHEBI:59789"/>
        <dbReference type="ChEBI" id="CHEBI:74269"/>
        <dbReference type="ChEBI" id="CHEBI:74481"/>
        <dbReference type="EC" id="2.1.1.214"/>
    </reaction>
    <physiologicalReaction direction="left-to-right" evidence="9">
        <dbReference type="Rhea" id="RHEA:43129"/>
    </physiologicalReaction>
</comment>
<evidence type="ECO:0000259" key="17">
    <source>
        <dbReference type="Pfam" id="PF01170"/>
    </source>
</evidence>
<evidence type="ECO:0000313" key="19">
    <source>
        <dbReference type="EMBL" id="KAG5334437.1"/>
    </source>
</evidence>
<dbReference type="EC" id="2.1.1.214" evidence="12"/>
<feature type="region of interest" description="Disordered" evidence="16">
    <location>
        <begin position="453"/>
        <end position="481"/>
    </location>
</feature>
<evidence type="ECO:0000256" key="10">
    <source>
        <dbReference type="ARBA" id="ARBA00056270"/>
    </source>
</evidence>
<dbReference type="GO" id="GO:0008033">
    <property type="term" value="P:tRNA processing"/>
    <property type="evidence" value="ECO:0007669"/>
    <property type="project" value="UniProtKB-UniRule"/>
</dbReference>
<feature type="domain" description="Ribosomal RNA large subunit methyltransferase K/L-like methyltransferase" evidence="17">
    <location>
        <begin position="200"/>
        <end position="328"/>
    </location>
</feature>
<keyword evidence="5 15" id="KW-0808">Transferase</keyword>
<comment type="subunit">
    <text evidence="11">Part of the heterodimeric TRMT11-TRM112 methyltransferase complex; this complex forms an active tRNA methyltransferase, where TRMT112 acts as an activator of the catalytic subunit TRMT11.</text>
</comment>
<keyword evidence="4 15" id="KW-0489">Methyltransferase</keyword>
<accession>A0A836JW43</accession>
<keyword evidence="8 15" id="KW-0694">RNA-binding</keyword>
<dbReference type="InterPro" id="IPR002052">
    <property type="entry name" value="DNA_methylase_N6_adenine_CS"/>
</dbReference>
<evidence type="ECO:0000256" key="6">
    <source>
        <dbReference type="ARBA" id="ARBA00022691"/>
    </source>
</evidence>
<comment type="caution">
    <text evidence="19">The sequence shown here is derived from an EMBL/GenBank/DDBJ whole genome shotgun (WGS) entry which is preliminary data.</text>
</comment>
<keyword evidence="3 15" id="KW-0820">tRNA-binding</keyword>
<evidence type="ECO:0000256" key="3">
    <source>
        <dbReference type="ARBA" id="ARBA00022555"/>
    </source>
</evidence>
<dbReference type="PROSITE" id="PS00092">
    <property type="entry name" value="N6_MTASE"/>
    <property type="match status" value="1"/>
</dbReference>
<keyword evidence="7 15" id="KW-0819">tRNA processing</keyword>
<organism evidence="19 20">
    <name type="scientific">Acromyrmex charruanus</name>
    <dbReference type="NCBI Taxonomy" id="2715315"/>
    <lineage>
        <taxon>Eukaryota</taxon>
        <taxon>Metazoa</taxon>
        <taxon>Ecdysozoa</taxon>
        <taxon>Arthropoda</taxon>
        <taxon>Hexapoda</taxon>
        <taxon>Insecta</taxon>
        <taxon>Pterygota</taxon>
        <taxon>Neoptera</taxon>
        <taxon>Endopterygota</taxon>
        <taxon>Hymenoptera</taxon>
        <taxon>Apocrita</taxon>
        <taxon>Aculeata</taxon>
        <taxon>Formicoidea</taxon>
        <taxon>Formicidae</taxon>
        <taxon>Myrmicinae</taxon>
        <taxon>Acromyrmex</taxon>
    </lineage>
</organism>
<dbReference type="EMBL" id="JAANIC010004487">
    <property type="protein sequence ID" value="KAG5334437.1"/>
    <property type="molecule type" value="Genomic_DNA"/>
</dbReference>
<dbReference type="InterPro" id="IPR016691">
    <property type="entry name" value="TRMT11"/>
</dbReference>
<feature type="domain" description="tRNA (guanine(10)-N(2))-methyltransferase TRMT11 N-terminal" evidence="18">
    <location>
        <begin position="10"/>
        <end position="190"/>
    </location>
</feature>
<comment type="function">
    <text evidence="10">Catalytic subunit of the TRMT11-TRM112 methyltransferase complex, that specifically mediates the S-adenosyl-L-methionine-dependent N(2)-methylation of guanosine nucleotide at position 10 (m2G10) in tRNAs. This is one of the major tRNA (guanine-N(2))-methyltransferases.</text>
</comment>
<dbReference type="GO" id="GO:0032259">
    <property type="term" value="P:methylation"/>
    <property type="evidence" value="ECO:0007669"/>
    <property type="project" value="UniProtKB-UniRule"/>
</dbReference>
<name>A0A836JW43_9HYME</name>
<evidence type="ECO:0000256" key="15">
    <source>
        <dbReference type="PROSITE-ProRule" id="PRU00959"/>
    </source>
</evidence>
<gene>
    <name evidence="19" type="primary">Trmt11</name>
    <name evidence="19" type="ORF">G6Z76_0012424</name>
</gene>
<evidence type="ECO:0000256" key="13">
    <source>
        <dbReference type="ARBA" id="ARBA00067484"/>
    </source>
</evidence>
<evidence type="ECO:0000256" key="7">
    <source>
        <dbReference type="ARBA" id="ARBA00022694"/>
    </source>
</evidence>
<dbReference type="InterPro" id="IPR059073">
    <property type="entry name" value="TRMT11_N"/>
</dbReference>
<dbReference type="InterPro" id="IPR029063">
    <property type="entry name" value="SAM-dependent_MTases_sf"/>
</dbReference>
<dbReference type="Gene3D" id="3.40.50.150">
    <property type="entry name" value="Vaccinia Virus protein VP39"/>
    <property type="match status" value="1"/>
</dbReference>
<dbReference type="GO" id="GO:0160102">
    <property type="term" value="F:tRNA (guanine(10)-N2)-methyltransferase activity"/>
    <property type="evidence" value="ECO:0007669"/>
    <property type="project" value="UniProtKB-EC"/>
</dbReference>
<evidence type="ECO:0000256" key="12">
    <source>
        <dbReference type="ARBA" id="ARBA00066937"/>
    </source>
</evidence>
<dbReference type="PANTHER" id="PTHR13370:SF3">
    <property type="entry name" value="TRNA (GUANINE(10)-N2)-METHYLTRANSFERASE HOMOLOG"/>
    <property type="match status" value="1"/>
</dbReference>
<evidence type="ECO:0000256" key="14">
    <source>
        <dbReference type="ARBA" id="ARBA00075308"/>
    </source>
</evidence>
<proteinExistence type="inferred from homology"/>
<dbReference type="SUPFAM" id="SSF53335">
    <property type="entry name" value="S-adenosyl-L-methionine-dependent methyltransferases"/>
    <property type="match status" value="1"/>
</dbReference>
<sequence>MLKMNNQLKRYLFWFAHEHIDFRLAEIESIFDMFNVKPCTITRLKEHRNKFVKFFQPYWIVDLSDENLVHQIASRAVSLRFCLELWGQAKENEELHNSLKAYSIKNLETLAVDKKKSFKIVVETFCKHFSQREKINKIESFSYLPLEGPVKLKNPDITLCYIEYYGLNPNDIPEEPHEYFFGKWIADGQRELIQKLSLKTRKFIGNTSMDPQLSLIMANQAQIRNGDLVFDPFVGTGSLLIAASQFGGYTFGTDIDFLMLHGRTRPTRISQKTREKDESIAANMHQYGMSSYYLDVVVADFSYPLWRTDLRIDAIITDPPYGIREATERIGTMKINPVIEEHQATSHIPSKIVYGLNQIYKDLLCFSAKHLRLQGRLVYKLNLCFRDQYMEDQLPAHSCLELIANSEQILSNYTSRRLLTYKKVKEPEATDESIIMNFTDFREKYFALREETRKEKRMRKAAERTKRREEWERSNKEVTER</sequence>
<evidence type="ECO:0000313" key="20">
    <source>
        <dbReference type="Proteomes" id="UP000669903"/>
    </source>
</evidence>
<evidence type="ECO:0000259" key="18">
    <source>
        <dbReference type="Pfam" id="PF25904"/>
    </source>
</evidence>
<dbReference type="Pfam" id="PF25904">
    <property type="entry name" value="Tmrp11_N"/>
    <property type="match status" value="1"/>
</dbReference>
<dbReference type="GO" id="GO:0000049">
    <property type="term" value="F:tRNA binding"/>
    <property type="evidence" value="ECO:0007669"/>
    <property type="project" value="UniProtKB-UniRule"/>
</dbReference>
<keyword evidence="6 15" id="KW-0949">S-adenosyl-L-methionine</keyword>
<dbReference type="Pfam" id="PF01170">
    <property type="entry name" value="UPF0020"/>
    <property type="match status" value="1"/>
</dbReference>
<dbReference type="GO" id="GO:0043527">
    <property type="term" value="C:tRNA methyltransferase complex"/>
    <property type="evidence" value="ECO:0007669"/>
    <property type="project" value="UniProtKB-ARBA"/>
</dbReference>
<dbReference type="PROSITE" id="PS51627">
    <property type="entry name" value="SAM_MT_TRM11"/>
    <property type="match status" value="1"/>
</dbReference>
<comment type="subcellular location">
    <subcellularLocation>
        <location evidence="1">Cytoplasm</location>
    </subcellularLocation>
</comment>
<dbReference type="AlphaFoldDB" id="A0A836JW43"/>
<evidence type="ECO:0000256" key="11">
    <source>
        <dbReference type="ARBA" id="ARBA00065434"/>
    </source>
</evidence>
<reference evidence="19" key="1">
    <citation type="submission" date="2020-03" db="EMBL/GenBank/DDBJ databases">
        <title>Relaxed selection underlies rapid genomic changes in the transitions from sociality to social parasitism in ants.</title>
        <authorList>
            <person name="Bi X."/>
        </authorList>
    </citation>
    <scope>NUCLEOTIDE SEQUENCE</scope>
    <source>
        <strain evidence="19">BGI-DK2014a</strain>
        <tissue evidence="19">Whole body</tissue>
    </source>
</reference>
<dbReference type="InterPro" id="IPR000241">
    <property type="entry name" value="RlmKL-like_Mtase"/>
</dbReference>
<keyword evidence="20" id="KW-1185">Reference proteome</keyword>
<evidence type="ECO:0000256" key="4">
    <source>
        <dbReference type="ARBA" id="ARBA00022603"/>
    </source>
</evidence>
<dbReference type="GO" id="GO:0005737">
    <property type="term" value="C:cytoplasm"/>
    <property type="evidence" value="ECO:0007669"/>
    <property type="project" value="UniProtKB-SubCell"/>
</dbReference>
<evidence type="ECO:0000256" key="5">
    <source>
        <dbReference type="ARBA" id="ARBA00022679"/>
    </source>
</evidence>
<evidence type="ECO:0000256" key="16">
    <source>
        <dbReference type="SAM" id="MobiDB-lite"/>
    </source>
</evidence>
<comment type="similarity">
    <text evidence="15">Belongs to the class I-like SAM-binding methyltransferase superfamily. TRM11 methyltransferase family.</text>
</comment>
<evidence type="ECO:0000256" key="9">
    <source>
        <dbReference type="ARBA" id="ARBA00050985"/>
    </source>
</evidence>
<keyword evidence="2" id="KW-0963">Cytoplasm</keyword>
<evidence type="ECO:0000256" key="2">
    <source>
        <dbReference type="ARBA" id="ARBA00022490"/>
    </source>
</evidence>